<dbReference type="EMBL" id="KB908918">
    <property type="protein sequence ID" value="EOB15093.1"/>
    <property type="molecule type" value="Genomic_DNA"/>
</dbReference>
<name>R0MQC9_NOSB1</name>
<keyword evidence="3" id="KW-0175">Coiled coil</keyword>
<dbReference type="Gene3D" id="3.40.850.10">
    <property type="entry name" value="Kinesin motor domain"/>
    <property type="match status" value="1"/>
</dbReference>
<keyword evidence="6" id="KW-0493">Microtubule</keyword>
<dbReference type="GO" id="GO:0003777">
    <property type="term" value="F:microtubule motor activity"/>
    <property type="evidence" value="ECO:0007669"/>
    <property type="project" value="InterPro"/>
</dbReference>
<dbReference type="InterPro" id="IPR027640">
    <property type="entry name" value="Kinesin-like_fam"/>
</dbReference>
<dbReference type="OrthoDB" id="3176171at2759"/>
<evidence type="ECO:0000256" key="1">
    <source>
        <dbReference type="ARBA" id="ARBA00022741"/>
    </source>
</evidence>
<evidence type="ECO:0000256" key="3">
    <source>
        <dbReference type="ARBA" id="ARBA00023054"/>
    </source>
</evidence>
<dbReference type="GO" id="GO:0007018">
    <property type="term" value="P:microtubule-based movement"/>
    <property type="evidence" value="ECO:0007669"/>
    <property type="project" value="InterPro"/>
</dbReference>
<dbReference type="PANTHER" id="PTHR47968">
    <property type="entry name" value="CENTROMERE PROTEIN E"/>
    <property type="match status" value="1"/>
</dbReference>
<dbReference type="InterPro" id="IPR027417">
    <property type="entry name" value="P-loop_NTPase"/>
</dbReference>
<reference evidence="8 9" key="1">
    <citation type="journal article" date="2013" name="BMC Genomics">
        <title>Comparative genomics of parasitic silkworm microsporidia reveal an association between genome expansion and host adaptation.</title>
        <authorList>
            <person name="Pan G."/>
            <person name="Xu J."/>
            <person name="Li T."/>
            <person name="Xia Q."/>
            <person name="Liu S.L."/>
            <person name="Zhang G."/>
            <person name="Li S."/>
            <person name="Li C."/>
            <person name="Liu H."/>
            <person name="Yang L."/>
            <person name="Liu T."/>
            <person name="Zhang X."/>
            <person name="Wu Z."/>
            <person name="Fan W."/>
            <person name="Dang X."/>
            <person name="Xiang H."/>
            <person name="Tao M."/>
            <person name="Li Y."/>
            <person name="Hu J."/>
            <person name="Li Z."/>
            <person name="Lin L."/>
            <person name="Luo J."/>
            <person name="Geng L."/>
            <person name="Wang L."/>
            <person name="Long M."/>
            <person name="Wan Y."/>
            <person name="He N."/>
            <person name="Zhang Z."/>
            <person name="Lu C."/>
            <person name="Keeling P.J."/>
            <person name="Wang J."/>
            <person name="Xiang Z."/>
            <person name="Zhou Z."/>
        </authorList>
    </citation>
    <scope>NUCLEOTIDE SEQUENCE [LARGE SCALE GENOMIC DNA]</scope>
    <source>
        <strain evidence="9">CQ1 / CVCC 102059</strain>
    </source>
</reference>
<dbReference type="SUPFAM" id="SSF52540">
    <property type="entry name" value="P-loop containing nucleoside triphosphate hydrolases"/>
    <property type="match status" value="1"/>
</dbReference>
<dbReference type="InterPro" id="IPR001752">
    <property type="entry name" value="Kinesin_motor_dom"/>
</dbReference>
<dbReference type="PRINTS" id="PR00380">
    <property type="entry name" value="KINESINHEAVY"/>
</dbReference>
<dbReference type="PROSITE" id="PS00411">
    <property type="entry name" value="KINESIN_MOTOR_1"/>
    <property type="match status" value="1"/>
</dbReference>
<keyword evidence="9" id="KW-1185">Reference proteome</keyword>
<feature type="domain" description="Kinesin motor" evidence="7">
    <location>
        <begin position="4"/>
        <end position="293"/>
    </location>
</feature>
<dbReference type="OMA" id="CIEPNIQ"/>
<dbReference type="STRING" id="578461.R0MQC9"/>
<proteinExistence type="inferred from homology"/>
<evidence type="ECO:0000259" key="7">
    <source>
        <dbReference type="PROSITE" id="PS50067"/>
    </source>
</evidence>
<evidence type="ECO:0000313" key="8">
    <source>
        <dbReference type="EMBL" id="EOB15093.1"/>
    </source>
</evidence>
<dbReference type="Pfam" id="PF00225">
    <property type="entry name" value="Kinesin"/>
    <property type="match status" value="1"/>
</dbReference>
<evidence type="ECO:0000256" key="2">
    <source>
        <dbReference type="ARBA" id="ARBA00022840"/>
    </source>
</evidence>
<dbReference type="Proteomes" id="UP000016927">
    <property type="component" value="Unassembled WGS sequence"/>
</dbReference>
<keyword evidence="1 5" id="KW-0547">Nucleotide-binding</keyword>
<keyword evidence="4 5" id="KW-0505">Motor protein</keyword>
<dbReference type="GO" id="GO:0008017">
    <property type="term" value="F:microtubule binding"/>
    <property type="evidence" value="ECO:0007669"/>
    <property type="project" value="InterPro"/>
</dbReference>
<evidence type="ECO:0000313" key="9">
    <source>
        <dbReference type="Proteomes" id="UP000016927"/>
    </source>
</evidence>
<dbReference type="PANTHER" id="PTHR47968:SF75">
    <property type="entry name" value="CENTROMERE-ASSOCIATED PROTEIN E"/>
    <property type="match status" value="1"/>
</dbReference>
<comment type="similarity">
    <text evidence="5 6">Belongs to the TRAFAC class myosin-kinesin ATPase superfamily. Kinesin family.</text>
</comment>
<dbReference type="SMART" id="SM00129">
    <property type="entry name" value="KISc"/>
    <property type="match status" value="1"/>
</dbReference>
<dbReference type="PROSITE" id="PS50067">
    <property type="entry name" value="KINESIN_MOTOR_2"/>
    <property type="match status" value="1"/>
</dbReference>
<accession>R0MQC9</accession>
<dbReference type="AlphaFoldDB" id="R0MQC9"/>
<evidence type="ECO:0000256" key="6">
    <source>
        <dbReference type="RuleBase" id="RU000394"/>
    </source>
</evidence>
<dbReference type="GO" id="GO:0005874">
    <property type="term" value="C:microtubule"/>
    <property type="evidence" value="ECO:0007669"/>
    <property type="project" value="UniProtKB-KW"/>
</dbReference>
<protein>
    <recommendedName>
        <fullName evidence="6">Kinesin-like protein</fullName>
    </recommendedName>
</protein>
<keyword evidence="2 5" id="KW-0067">ATP-binding</keyword>
<dbReference type="GO" id="GO:0005524">
    <property type="term" value="F:ATP binding"/>
    <property type="evidence" value="ECO:0007669"/>
    <property type="project" value="UniProtKB-UniRule"/>
</dbReference>
<dbReference type="VEuPathDB" id="MicrosporidiaDB:NBO_10g0083"/>
<dbReference type="HOGENOM" id="CLU_001485_2_1_1"/>
<gene>
    <name evidence="8" type="primary">KIP2</name>
    <name evidence="8" type="ORF">NBO_10g0083</name>
</gene>
<dbReference type="InterPro" id="IPR019821">
    <property type="entry name" value="Kinesin_motor_CS"/>
</dbReference>
<evidence type="ECO:0000256" key="5">
    <source>
        <dbReference type="PROSITE-ProRule" id="PRU00283"/>
    </source>
</evidence>
<feature type="binding site" evidence="5">
    <location>
        <begin position="79"/>
        <end position="86"/>
    </location>
    <ligand>
        <name>ATP</name>
        <dbReference type="ChEBI" id="CHEBI:30616"/>
    </ligand>
</feature>
<sequence>MSKRIEVFVRIRSGLDPAQEVWRAEDSKLYCVDRREETCFEGYGGVFHLENNTEIYEKSIKNVVDKFLNEENGTVFAYGQTGSGKTYTILGEINNGNNIGIIHLCLEDILRKQSVFVSYLEIYNEKIYDLNTKNELRIYSVDNIHTVSNLSSTLITSQNAFYNFLIKCETNRKYGFTEYNNRSSRSHTVFQIKFKESTFNLIDLAGSEKASNFKDRKIEGGFINKSLLALCNLVTNLQNNKNLGFRDSKLTRILQPSLNGKTNIVALCMITPKANCIEESVSTLKFAGRLANLKIKVSMQILKDKKYTDRNLIDKNNMADISLIDKNLANINLSDKSFFNIHDTIMKQGYYKDQYKKHYMKGKIECDNNKGIDDINKEADSNDDSSESIEFKKNNTILDFYEIQLEDDSQEERSLLLERISSLEKMLVDLLKKHPSKRTKEIFILEKHMFNLKLQKFKKK</sequence>
<organism evidence="8 9">
    <name type="scientific">Nosema bombycis (strain CQ1 / CVCC 102059)</name>
    <name type="common">Microsporidian parasite</name>
    <name type="synonym">Pebrine of silkworm</name>
    <dbReference type="NCBI Taxonomy" id="578461"/>
    <lineage>
        <taxon>Eukaryota</taxon>
        <taxon>Fungi</taxon>
        <taxon>Fungi incertae sedis</taxon>
        <taxon>Microsporidia</taxon>
        <taxon>Nosematidae</taxon>
        <taxon>Nosema</taxon>
    </lineage>
</organism>
<evidence type="ECO:0000256" key="4">
    <source>
        <dbReference type="ARBA" id="ARBA00023175"/>
    </source>
</evidence>
<dbReference type="InterPro" id="IPR036961">
    <property type="entry name" value="Kinesin_motor_dom_sf"/>
</dbReference>